<evidence type="ECO:0000256" key="4">
    <source>
        <dbReference type="ARBA" id="ARBA00022729"/>
    </source>
</evidence>
<dbReference type="Pfam" id="PF01607">
    <property type="entry name" value="CBM_14"/>
    <property type="match status" value="4"/>
</dbReference>
<evidence type="ECO:0000256" key="5">
    <source>
        <dbReference type="ARBA" id="ARBA00022737"/>
    </source>
</evidence>
<gene>
    <name evidence="10" type="ORF">BRAFLDRAFT_89961</name>
</gene>
<feature type="domain" description="Chitin-binding type-2" evidence="9">
    <location>
        <begin position="232"/>
        <end position="292"/>
    </location>
</feature>
<evidence type="ECO:0000256" key="1">
    <source>
        <dbReference type="ARBA" id="ARBA00000822"/>
    </source>
</evidence>
<dbReference type="AlphaFoldDB" id="C3XS73"/>
<keyword evidence="4" id="KW-0732">Signal</keyword>
<dbReference type="GO" id="GO:0008061">
    <property type="term" value="F:chitin binding"/>
    <property type="evidence" value="ECO:0007669"/>
    <property type="project" value="UniProtKB-KW"/>
</dbReference>
<dbReference type="InterPro" id="IPR036508">
    <property type="entry name" value="Chitin-bd_dom_sf"/>
</dbReference>
<evidence type="ECO:0000256" key="7">
    <source>
        <dbReference type="ARBA" id="ARBA00023157"/>
    </source>
</evidence>
<comment type="catalytic activity">
    <reaction evidence="1">
        <text>Random endo-hydrolysis of N-acetyl-beta-D-glucosaminide (1-&gt;4)-beta-linkages in chitin and chitodextrins.</text>
        <dbReference type="EC" id="3.2.1.14"/>
    </reaction>
</comment>
<keyword evidence="7" id="KW-1015">Disulfide bond</keyword>
<dbReference type="InterPro" id="IPR051940">
    <property type="entry name" value="Chitin_bind-dev_reg"/>
</dbReference>
<reference evidence="10" key="1">
    <citation type="journal article" date="2008" name="Nature">
        <title>The amphioxus genome and the evolution of the chordate karyotype.</title>
        <authorList>
            <consortium name="US DOE Joint Genome Institute (JGI-PGF)"/>
            <person name="Putnam N.H."/>
            <person name="Butts T."/>
            <person name="Ferrier D.E.K."/>
            <person name="Furlong R.F."/>
            <person name="Hellsten U."/>
            <person name="Kawashima T."/>
            <person name="Robinson-Rechavi M."/>
            <person name="Shoguchi E."/>
            <person name="Terry A."/>
            <person name="Yu J.-K."/>
            <person name="Benito-Gutierrez E.L."/>
            <person name="Dubchak I."/>
            <person name="Garcia-Fernandez J."/>
            <person name="Gibson-Brown J.J."/>
            <person name="Grigoriev I.V."/>
            <person name="Horton A.C."/>
            <person name="de Jong P.J."/>
            <person name="Jurka J."/>
            <person name="Kapitonov V.V."/>
            <person name="Kohara Y."/>
            <person name="Kuroki Y."/>
            <person name="Lindquist E."/>
            <person name="Lucas S."/>
            <person name="Osoegawa K."/>
            <person name="Pennacchio L.A."/>
            <person name="Salamov A.A."/>
            <person name="Satou Y."/>
            <person name="Sauka-Spengler T."/>
            <person name="Schmutz J."/>
            <person name="Shin-I T."/>
            <person name="Toyoda A."/>
            <person name="Bronner-Fraser M."/>
            <person name="Fujiyama A."/>
            <person name="Holland L.Z."/>
            <person name="Holland P.W.H."/>
            <person name="Satoh N."/>
            <person name="Rokhsar D.S."/>
        </authorList>
    </citation>
    <scope>NUCLEOTIDE SEQUENCE [LARGE SCALE GENOMIC DNA]</scope>
    <source>
        <strain evidence="10">S238N-H82</strain>
        <tissue evidence="10">Testes</tissue>
    </source>
</reference>
<proteinExistence type="predicted"/>
<dbReference type="GO" id="GO:0005576">
    <property type="term" value="C:extracellular region"/>
    <property type="evidence" value="ECO:0007669"/>
    <property type="project" value="InterPro"/>
</dbReference>
<name>C3XS73_BRAFL</name>
<dbReference type="GO" id="GO:0006032">
    <property type="term" value="P:chitin catabolic process"/>
    <property type="evidence" value="ECO:0007669"/>
    <property type="project" value="UniProtKB-KW"/>
</dbReference>
<feature type="domain" description="Chitin-binding type-2" evidence="9">
    <location>
        <begin position="35"/>
        <end position="73"/>
    </location>
</feature>
<evidence type="ECO:0000256" key="8">
    <source>
        <dbReference type="ARBA" id="ARBA00023180"/>
    </source>
</evidence>
<dbReference type="GO" id="GO:0008843">
    <property type="term" value="F:endochitinase activity"/>
    <property type="evidence" value="ECO:0007669"/>
    <property type="project" value="UniProtKB-EC"/>
</dbReference>
<feature type="domain" description="Chitin-binding type-2" evidence="9">
    <location>
        <begin position="95"/>
        <end position="161"/>
    </location>
</feature>
<sequence length="298" mass="32313">MERFIHSWAVNSHSAVQTLSNGDEGSGNGGDFIEVFQCGGKAPGLYADPDDCTKYYECADGHDIGFHRDCAAGFPAGTQPVFDVVLSWEHVLYVVFQCGGKAPGLYADPDDCTKYYECADGHDIGFHRDCAAGFPAGTQPVFDVVNQICDWPENVPYACGGTRAFTCATLEPGLYSDPEDCHSYFECVPGFDIPFHRACATGWSDGPHPVFDEAAQRCDWPMNVAGSCGTLDSRCVDKAPGNYPVPGSCTRFYKCWPGLTVALEGECPEGTLFHPERMACNWPWAVPAPCGVRAPVFL</sequence>
<evidence type="ECO:0000256" key="3">
    <source>
        <dbReference type="ARBA" id="ARBA00022669"/>
    </source>
</evidence>
<keyword evidence="5" id="KW-0677">Repeat</keyword>
<keyword evidence="6" id="KW-0146">Chitin degradation</keyword>
<keyword evidence="3" id="KW-0147">Chitin-binding</keyword>
<protein>
    <recommendedName>
        <fullName evidence="2">chitinase</fullName>
        <ecNumber evidence="2">3.2.1.14</ecNumber>
    </recommendedName>
</protein>
<evidence type="ECO:0000313" key="10">
    <source>
        <dbReference type="EMBL" id="EEN69088.1"/>
    </source>
</evidence>
<dbReference type="InParanoid" id="C3XS73"/>
<dbReference type="Gene3D" id="2.170.140.10">
    <property type="entry name" value="Chitin binding domain"/>
    <property type="match status" value="4"/>
</dbReference>
<dbReference type="PANTHER" id="PTHR23301:SF0">
    <property type="entry name" value="CHITIN-BINDING TYPE-2 DOMAIN-CONTAINING PROTEIN-RELATED"/>
    <property type="match status" value="1"/>
</dbReference>
<evidence type="ECO:0000259" key="9">
    <source>
        <dbReference type="PROSITE" id="PS50940"/>
    </source>
</evidence>
<evidence type="ECO:0000256" key="2">
    <source>
        <dbReference type="ARBA" id="ARBA00012729"/>
    </source>
</evidence>
<dbReference type="SMART" id="SM00494">
    <property type="entry name" value="ChtBD2"/>
    <property type="match status" value="4"/>
</dbReference>
<dbReference type="SUPFAM" id="SSF57625">
    <property type="entry name" value="Invertebrate chitin-binding proteins"/>
    <property type="match status" value="4"/>
</dbReference>
<dbReference type="PROSITE" id="PS50940">
    <property type="entry name" value="CHIT_BIND_II"/>
    <property type="match status" value="4"/>
</dbReference>
<dbReference type="EC" id="3.2.1.14" evidence="2"/>
<keyword evidence="8" id="KW-0325">Glycoprotein</keyword>
<organism>
    <name type="scientific">Branchiostoma floridae</name>
    <name type="common">Florida lancelet</name>
    <name type="synonym">Amphioxus</name>
    <dbReference type="NCBI Taxonomy" id="7739"/>
    <lineage>
        <taxon>Eukaryota</taxon>
        <taxon>Metazoa</taxon>
        <taxon>Chordata</taxon>
        <taxon>Cephalochordata</taxon>
        <taxon>Leptocardii</taxon>
        <taxon>Amphioxiformes</taxon>
        <taxon>Branchiostomatidae</taxon>
        <taxon>Branchiostoma</taxon>
    </lineage>
</organism>
<dbReference type="InterPro" id="IPR002557">
    <property type="entry name" value="Chitin-bd_dom"/>
</dbReference>
<accession>C3XS73</accession>
<keyword evidence="6" id="KW-0119">Carbohydrate metabolism</keyword>
<dbReference type="EMBL" id="GG666457">
    <property type="protein sequence ID" value="EEN69088.1"/>
    <property type="molecule type" value="Genomic_DNA"/>
</dbReference>
<feature type="domain" description="Chitin-binding type-2" evidence="9">
    <location>
        <begin position="164"/>
        <end position="230"/>
    </location>
</feature>
<evidence type="ECO:0000256" key="6">
    <source>
        <dbReference type="ARBA" id="ARBA00023024"/>
    </source>
</evidence>
<keyword evidence="6" id="KW-0624">Polysaccharide degradation</keyword>
<dbReference type="PANTHER" id="PTHR23301">
    <property type="entry name" value="CHITIN BINDING PERITROPHIN-A"/>
    <property type="match status" value="1"/>
</dbReference>